<proteinExistence type="inferred from homology"/>
<dbReference type="GO" id="GO:0005576">
    <property type="term" value="C:extracellular region"/>
    <property type="evidence" value="ECO:0007669"/>
    <property type="project" value="UniProtKB-SubCell"/>
</dbReference>
<accession>A0A7J7Y8W2</accession>
<comment type="caution">
    <text evidence="11">The sequence shown here is derived from an EMBL/GenBank/DDBJ whole genome shotgun (WGS) entry which is preliminary data.</text>
</comment>
<evidence type="ECO:0000256" key="7">
    <source>
        <dbReference type="ARBA" id="ARBA00023022"/>
    </source>
</evidence>
<dbReference type="GO" id="GO:0042742">
    <property type="term" value="P:defense response to bacterium"/>
    <property type="evidence" value="ECO:0007669"/>
    <property type="project" value="UniProtKB-KW"/>
</dbReference>
<keyword evidence="6" id="KW-0211">Defensin</keyword>
<evidence type="ECO:0000256" key="10">
    <source>
        <dbReference type="SAM" id="SignalP"/>
    </source>
</evidence>
<keyword evidence="3" id="KW-0964">Secreted</keyword>
<dbReference type="Proteomes" id="UP000558488">
    <property type="component" value="Unassembled WGS sequence"/>
</dbReference>
<dbReference type="PANTHER" id="PTHR15001:SF3">
    <property type="entry name" value="BETA-DEFENSIN 123"/>
    <property type="match status" value="1"/>
</dbReference>
<comment type="similarity">
    <text evidence="2">Belongs to the beta-defensin family.</text>
</comment>
<evidence type="ECO:0000256" key="4">
    <source>
        <dbReference type="ARBA" id="ARBA00022529"/>
    </source>
</evidence>
<gene>
    <name evidence="11" type="ORF">mPipKuh1_003735</name>
</gene>
<evidence type="ECO:0000256" key="2">
    <source>
        <dbReference type="ARBA" id="ARBA00007371"/>
    </source>
</evidence>
<keyword evidence="5 10" id="KW-0732">Signal</keyword>
<evidence type="ECO:0000256" key="3">
    <source>
        <dbReference type="ARBA" id="ARBA00022525"/>
    </source>
</evidence>
<keyword evidence="8" id="KW-1015">Disulfide bond</keyword>
<sequence>MKYLFLALAIFLLLAQLVSGSWYVKKCASKTGNCRSRCRNGELQIKSQTAKCSKEKICCVLNGKQLNPLLCDSELMNTTSGHTPMWGNMTSPQPGTERTPEDPTAKP</sequence>
<dbReference type="AlphaFoldDB" id="A0A7J7Y8W2"/>
<organism evidence="11 12">
    <name type="scientific">Pipistrellus kuhlii</name>
    <name type="common">Kuhl's pipistrelle</name>
    <dbReference type="NCBI Taxonomy" id="59472"/>
    <lineage>
        <taxon>Eukaryota</taxon>
        <taxon>Metazoa</taxon>
        <taxon>Chordata</taxon>
        <taxon>Craniata</taxon>
        <taxon>Vertebrata</taxon>
        <taxon>Euteleostomi</taxon>
        <taxon>Mammalia</taxon>
        <taxon>Eutheria</taxon>
        <taxon>Laurasiatheria</taxon>
        <taxon>Chiroptera</taxon>
        <taxon>Yangochiroptera</taxon>
        <taxon>Vespertilionidae</taxon>
        <taxon>Pipistrellus</taxon>
    </lineage>
</organism>
<evidence type="ECO:0000313" key="12">
    <source>
        <dbReference type="Proteomes" id="UP000558488"/>
    </source>
</evidence>
<evidence type="ECO:0000256" key="9">
    <source>
        <dbReference type="SAM" id="MobiDB-lite"/>
    </source>
</evidence>
<comment type="subcellular location">
    <subcellularLocation>
        <location evidence="1">Secreted</location>
    </subcellularLocation>
</comment>
<evidence type="ECO:0000256" key="1">
    <source>
        <dbReference type="ARBA" id="ARBA00004613"/>
    </source>
</evidence>
<evidence type="ECO:0000313" key="11">
    <source>
        <dbReference type="EMBL" id="KAF6358096.1"/>
    </source>
</evidence>
<keyword evidence="4" id="KW-0929">Antimicrobial</keyword>
<dbReference type="PANTHER" id="PTHR15001">
    <property type="entry name" value="BETA-DEFENSIN 123-RELATED"/>
    <property type="match status" value="1"/>
</dbReference>
<reference evidence="11 12" key="1">
    <citation type="journal article" date="2020" name="Nature">
        <title>Six reference-quality genomes reveal evolution of bat adaptations.</title>
        <authorList>
            <person name="Jebb D."/>
            <person name="Huang Z."/>
            <person name="Pippel M."/>
            <person name="Hughes G.M."/>
            <person name="Lavrichenko K."/>
            <person name="Devanna P."/>
            <person name="Winkler S."/>
            <person name="Jermiin L.S."/>
            <person name="Skirmuntt E.C."/>
            <person name="Katzourakis A."/>
            <person name="Burkitt-Gray L."/>
            <person name="Ray D.A."/>
            <person name="Sullivan K.A.M."/>
            <person name="Roscito J.G."/>
            <person name="Kirilenko B.M."/>
            <person name="Davalos L.M."/>
            <person name="Corthals A.P."/>
            <person name="Power M.L."/>
            <person name="Jones G."/>
            <person name="Ransome R.D."/>
            <person name="Dechmann D.K.N."/>
            <person name="Locatelli A.G."/>
            <person name="Puechmaille S.J."/>
            <person name="Fedrigo O."/>
            <person name="Jarvis E.D."/>
            <person name="Hiller M."/>
            <person name="Vernes S.C."/>
            <person name="Myers E.W."/>
            <person name="Teeling E.C."/>
        </authorList>
    </citation>
    <scope>NUCLEOTIDE SEQUENCE [LARGE SCALE GENOMIC DNA]</scope>
    <source>
        <strain evidence="11">MPipKuh1</strain>
        <tissue evidence="11">Flight muscle</tissue>
    </source>
</reference>
<feature type="compositionally biased region" description="Polar residues" evidence="9">
    <location>
        <begin position="82"/>
        <end position="96"/>
    </location>
</feature>
<feature type="compositionally biased region" description="Basic and acidic residues" evidence="9">
    <location>
        <begin position="98"/>
        <end position="107"/>
    </location>
</feature>
<dbReference type="InterPro" id="IPR050544">
    <property type="entry name" value="Beta-defensin"/>
</dbReference>
<name>A0A7J7Y8W2_PIPKU</name>
<evidence type="ECO:0000256" key="8">
    <source>
        <dbReference type="ARBA" id="ARBA00023157"/>
    </source>
</evidence>
<feature type="chain" id="PRO_5040761579" evidence="10">
    <location>
        <begin position="21"/>
        <end position="107"/>
    </location>
</feature>
<keyword evidence="7" id="KW-0044">Antibiotic</keyword>
<evidence type="ECO:0000256" key="5">
    <source>
        <dbReference type="ARBA" id="ARBA00022729"/>
    </source>
</evidence>
<protein>
    <submittedName>
        <fullName evidence="11">Defensin beta 126</fullName>
    </submittedName>
</protein>
<keyword evidence="12" id="KW-1185">Reference proteome</keyword>
<feature type="region of interest" description="Disordered" evidence="9">
    <location>
        <begin position="82"/>
        <end position="107"/>
    </location>
</feature>
<evidence type="ECO:0000256" key="6">
    <source>
        <dbReference type="ARBA" id="ARBA00022940"/>
    </source>
</evidence>
<dbReference type="EMBL" id="JACAGB010000006">
    <property type="protein sequence ID" value="KAF6358096.1"/>
    <property type="molecule type" value="Genomic_DNA"/>
</dbReference>
<feature type="signal peptide" evidence="10">
    <location>
        <begin position="1"/>
        <end position="20"/>
    </location>
</feature>